<organism evidence="1 2">
    <name type="scientific">Candidatus Filomicrobium marinum</name>
    <dbReference type="NCBI Taxonomy" id="1608628"/>
    <lineage>
        <taxon>Bacteria</taxon>
        <taxon>Pseudomonadati</taxon>
        <taxon>Pseudomonadota</taxon>
        <taxon>Alphaproteobacteria</taxon>
        <taxon>Hyphomicrobiales</taxon>
        <taxon>Hyphomicrobiaceae</taxon>
        <taxon>Filomicrobium</taxon>
    </lineage>
</organism>
<reference evidence="2" key="1">
    <citation type="submission" date="2015-02" db="EMBL/GenBank/DDBJ databases">
        <authorList>
            <person name="Chooi Y.-H."/>
        </authorList>
    </citation>
    <scope>NUCLEOTIDE SEQUENCE [LARGE SCALE GENOMIC DNA]</scope>
    <source>
        <strain evidence="2">strain Y</strain>
    </source>
</reference>
<dbReference type="Proteomes" id="UP000033187">
    <property type="component" value="Chromosome 1"/>
</dbReference>
<gene>
    <name evidence="1" type="ORF">YBN1229_v1_0290</name>
</gene>
<accession>A0A0D6JAB2</accession>
<evidence type="ECO:0000313" key="2">
    <source>
        <dbReference type="Proteomes" id="UP000033187"/>
    </source>
</evidence>
<evidence type="ECO:0000313" key="1">
    <source>
        <dbReference type="EMBL" id="CPR15283.1"/>
    </source>
</evidence>
<sequence length="64" mass="6710">MPDLHGFELWFGYCACVVECCASELQGGDVGGSKALEGSATFRFAQAIGDLIALLPVAHVGHGW</sequence>
<dbReference type="EMBL" id="LN829119">
    <property type="protein sequence ID" value="CPR15283.1"/>
    <property type="molecule type" value="Genomic_DNA"/>
</dbReference>
<dbReference type="AlphaFoldDB" id="A0A0D6JAB2"/>
<name>A0A0D6JAB2_9HYPH</name>
<protein>
    <submittedName>
        <fullName evidence="1">Uncharacterized protein</fullName>
    </submittedName>
</protein>
<dbReference type="KEGG" id="fil:BN1229_v1_0285"/>
<proteinExistence type="predicted"/>
<dbReference type="KEGG" id="fiy:BN1229_v1_0290"/>
<keyword evidence="2" id="KW-1185">Reference proteome</keyword>